<evidence type="ECO:0000259" key="7">
    <source>
        <dbReference type="PROSITE" id="PS50114"/>
    </source>
</evidence>
<dbReference type="SMART" id="SM00439">
    <property type="entry name" value="BAH"/>
    <property type="match status" value="1"/>
</dbReference>
<dbReference type="SUPFAM" id="SSF46689">
    <property type="entry name" value="Homeodomain-like"/>
    <property type="match status" value="1"/>
</dbReference>
<dbReference type="PROSITE" id="PS50016">
    <property type="entry name" value="ZF_PHD_2"/>
    <property type="match status" value="2"/>
</dbReference>
<dbReference type="SUPFAM" id="SSF57903">
    <property type="entry name" value="FYVE/PHD zinc finger"/>
    <property type="match status" value="2"/>
</dbReference>
<dbReference type="PANTHER" id="PTHR47672">
    <property type="entry name" value="E3 UBIQUITIN-PROTEIN LIGASE SNT2"/>
    <property type="match status" value="1"/>
</dbReference>
<evidence type="ECO:0000259" key="8">
    <source>
        <dbReference type="PROSITE" id="PS51038"/>
    </source>
</evidence>
<dbReference type="CDD" id="cd00202">
    <property type="entry name" value="ZnF_GATA"/>
    <property type="match status" value="1"/>
</dbReference>
<dbReference type="InterPro" id="IPR001965">
    <property type="entry name" value="Znf_PHD"/>
</dbReference>
<organism evidence="11 12">
    <name type="scientific">Basidiobolus ranarum</name>
    <dbReference type="NCBI Taxonomy" id="34480"/>
    <lineage>
        <taxon>Eukaryota</taxon>
        <taxon>Fungi</taxon>
        <taxon>Fungi incertae sedis</taxon>
        <taxon>Zoopagomycota</taxon>
        <taxon>Entomophthoromycotina</taxon>
        <taxon>Basidiobolomycetes</taxon>
        <taxon>Basidiobolales</taxon>
        <taxon>Basidiobolaceae</taxon>
        <taxon>Basidiobolus</taxon>
    </lineage>
</organism>
<dbReference type="Pfam" id="PF13832">
    <property type="entry name" value="zf-HC5HC2H_2"/>
    <property type="match status" value="1"/>
</dbReference>
<dbReference type="PROSITE" id="PS51038">
    <property type="entry name" value="BAH"/>
    <property type="match status" value="1"/>
</dbReference>
<evidence type="ECO:0000259" key="9">
    <source>
        <dbReference type="PROSITE" id="PS51293"/>
    </source>
</evidence>
<dbReference type="SUPFAM" id="SSF57716">
    <property type="entry name" value="Glucocorticoid receptor-like (DNA-binding domain)"/>
    <property type="match status" value="1"/>
</dbReference>
<dbReference type="Gene3D" id="2.30.30.490">
    <property type="match status" value="1"/>
</dbReference>
<dbReference type="Pfam" id="PF00628">
    <property type="entry name" value="PHD"/>
    <property type="match status" value="1"/>
</dbReference>
<dbReference type="PROSITE" id="PS51805">
    <property type="entry name" value="EPHD"/>
    <property type="match status" value="1"/>
</dbReference>
<dbReference type="InterPro" id="IPR009057">
    <property type="entry name" value="Homeodomain-like_sf"/>
</dbReference>
<dbReference type="SMART" id="SM00401">
    <property type="entry name" value="ZnF_GATA"/>
    <property type="match status" value="1"/>
</dbReference>
<sequence length="958" mass="108731">MSSEEKREPPSSITLEDGTPVHLNDYVYVASEYVIAEPYFVARVMEFLYDDIDDDLKVRVAWFYRPKDVTAGRRKNDNRVLFATMHSSTHPICNIKSVCMVKHLHYISDLEQYKEKEDHFYYSQLFDRYICRTYEVVPCETIKNVPVDIAVALRQRYKFILAEEAKALDFKNPHRVCAKCNEWCPGSEAIKCAICYNSYHMSCTSPPITKKLAKGYAWQCAPCLRKLAEGALEPSQASAKSLKLQEQEKEAKIRAELEKAEQNPENMPKGNKLWPFRYFGIHSKVNDIFDYDDRIYPRAASRIGGRYQANIPELITANSASASDSNAPTPNSMIDSSQSRSSSSKKRKSSRYTTGVKYSDERVKLPVRGIGKTSTLIFSKPDRVSSEEVNEFVKKVQSIQLPVSPYSPDVYDRILSELQRTNMNWDEVFRNMHNLVPEDLNTAQWTKEEIGQFERGIITYGHDLQMFKKQISTKTMGQIVRYFYLWKKSDRYQPVYEQFTKKYRPSKKFKKRNGEGEGTEEKKEDSPKPEIVKSVLVEDEDDLLEGNSRRCINCSATKSEKWYRAPGQLMSSRIGKKALCKACGIYWLKYGESRPLYERGREGKSNGKKKRTSEAPQEKSRKKSSLDVKPKEPPKKIFKPTPCGVCRLDNRSDVLLTCSECGLSVHSDCYGVQDKPPKDWTCDPCANIKKPSASLSFHCVLCRNPETIQPHQALKKTIGNNWCHVVCATWIPEITFGDAKCFEPIEGIGVIAPSKWKQTCSICGISDGACVSCAGGNCRKTMHVYCAQKSGCKLGFEVFPVGGKKANQNITKNTFPSNATLAPKIWCPDHNPNSTNVIEMAATNPETKSTALYMYNTKVKQSETSTSGAMRLSKLLLAAASARKRVLVPKKVDWLSASSLPQQHCVKCNIDVSPIWWQVGTVKKDCLNLPEQTSDSEKICHKCYWEYKEQSEPVPPAN</sequence>
<dbReference type="EMBL" id="JASJQH010000105">
    <property type="protein sequence ID" value="KAK9767038.1"/>
    <property type="molecule type" value="Genomic_DNA"/>
</dbReference>
<dbReference type="InterPro" id="IPR011011">
    <property type="entry name" value="Znf_FYVE_PHD"/>
</dbReference>
<comment type="caution">
    <text evidence="11">The sequence shown here is derived from an EMBL/GenBank/DDBJ whole genome shotgun (WGS) entry which is preliminary data.</text>
</comment>
<feature type="domain" description="PHD-type" evidence="10">
    <location>
        <begin position="696"/>
        <end position="831"/>
    </location>
</feature>
<dbReference type="InterPro" id="IPR013088">
    <property type="entry name" value="Znf_NHR/GATA"/>
</dbReference>
<dbReference type="Gene3D" id="3.30.50.10">
    <property type="entry name" value="Erythroid Transcription Factor GATA-1, subunit A"/>
    <property type="match status" value="1"/>
</dbReference>
<dbReference type="InterPro" id="IPR017884">
    <property type="entry name" value="SANT_dom"/>
</dbReference>
<evidence type="ECO:0000256" key="4">
    <source>
        <dbReference type="PROSITE-ProRule" id="PRU00094"/>
    </source>
</evidence>
<feature type="compositionally biased region" description="Basic and acidic residues" evidence="5">
    <location>
        <begin position="512"/>
        <end position="531"/>
    </location>
</feature>
<proteinExistence type="predicted"/>
<dbReference type="SMART" id="SM00249">
    <property type="entry name" value="PHD"/>
    <property type="match status" value="3"/>
</dbReference>
<dbReference type="InterPro" id="IPR043151">
    <property type="entry name" value="BAH_sf"/>
</dbReference>
<dbReference type="InterPro" id="IPR001025">
    <property type="entry name" value="BAH_dom"/>
</dbReference>
<evidence type="ECO:0000313" key="11">
    <source>
        <dbReference type="EMBL" id="KAK9767038.1"/>
    </source>
</evidence>
<evidence type="ECO:0000256" key="3">
    <source>
        <dbReference type="ARBA" id="ARBA00022833"/>
    </source>
</evidence>
<gene>
    <name evidence="11" type="primary">SNT2</name>
    <name evidence="11" type="ORF">K7432_003434</name>
</gene>
<keyword evidence="1" id="KW-0479">Metal-binding</keyword>
<dbReference type="Pfam" id="PF00320">
    <property type="entry name" value="GATA"/>
    <property type="match status" value="1"/>
</dbReference>
<accession>A0ABR2WZT5</accession>
<feature type="domain" description="SANT" evidence="9">
    <location>
        <begin position="445"/>
        <end position="491"/>
    </location>
</feature>
<keyword evidence="12" id="KW-1185">Reference proteome</keyword>
<feature type="domain" description="PHD-type" evidence="6">
    <location>
        <begin position="640"/>
        <end position="688"/>
    </location>
</feature>
<feature type="region of interest" description="Disordered" evidence="5">
    <location>
        <begin position="320"/>
        <end position="355"/>
    </location>
</feature>
<dbReference type="InterPro" id="IPR029617">
    <property type="entry name" value="Snt2"/>
</dbReference>
<evidence type="ECO:0000256" key="5">
    <source>
        <dbReference type="SAM" id="MobiDB-lite"/>
    </source>
</evidence>
<dbReference type="Gene3D" id="1.10.10.60">
    <property type="entry name" value="Homeodomain-like"/>
    <property type="match status" value="1"/>
</dbReference>
<dbReference type="InterPro" id="IPR013083">
    <property type="entry name" value="Znf_RING/FYVE/PHD"/>
</dbReference>
<evidence type="ECO:0000256" key="2">
    <source>
        <dbReference type="ARBA" id="ARBA00022771"/>
    </source>
</evidence>
<feature type="compositionally biased region" description="Basic and acidic residues" evidence="5">
    <location>
        <begin position="612"/>
        <end position="635"/>
    </location>
</feature>
<feature type="domain" description="BAH" evidence="8">
    <location>
        <begin position="19"/>
        <end position="137"/>
    </location>
</feature>
<dbReference type="Gene3D" id="3.30.40.10">
    <property type="entry name" value="Zinc/RING finger domain, C3HC4 (zinc finger)"/>
    <property type="match status" value="3"/>
</dbReference>
<feature type="region of interest" description="Disordered" evidence="5">
    <location>
        <begin position="598"/>
        <end position="635"/>
    </location>
</feature>
<feature type="domain" description="GATA-type" evidence="7">
    <location>
        <begin position="545"/>
        <end position="611"/>
    </location>
</feature>
<dbReference type="Proteomes" id="UP001479436">
    <property type="component" value="Unassembled WGS sequence"/>
</dbReference>
<protein>
    <submittedName>
        <fullName evidence="11">PHD type zinc finger protein with BAH domain-containing protein</fullName>
    </submittedName>
</protein>
<reference evidence="11 12" key="1">
    <citation type="submission" date="2023-04" db="EMBL/GenBank/DDBJ databases">
        <title>Genome of Basidiobolus ranarum AG-B5.</title>
        <authorList>
            <person name="Stajich J.E."/>
            <person name="Carter-House D."/>
            <person name="Gryganskyi A."/>
        </authorList>
    </citation>
    <scope>NUCLEOTIDE SEQUENCE [LARGE SCALE GENOMIC DNA]</scope>
    <source>
        <strain evidence="11 12">AG-B5</strain>
    </source>
</reference>
<name>A0ABR2WZT5_9FUNG</name>
<dbReference type="PROSITE" id="PS51293">
    <property type="entry name" value="SANT"/>
    <property type="match status" value="1"/>
</dbReference>
<keyword evidence="3" id="KW-0862">Zinc</keyword>
<evidence type="ECO:0000259" key="6">
    <source>
        <dbReference type="PROSITE" id="PS50016"/>
    </source>
</evidence>
<dbReference type="PANTHER" id="PTHR47672:SF1">
    <property type="entry name" value="E3 UBIQUITIN-PROTEIN LIGASE SNT2"/>
    <property type="match status" value="1"/>
</dbReference>
<keyword evidence="2 4" id="KW-0863">Zinc-finger</keyword>
<evidence type="ECO:0000259" key="10">
    <source>
        <dbReference type="PROSITE" id="PS51805"/>
    </source>
</evidence>
<dbReference type="PROSITE" id="PS50114">
    <property type="entry name" value="GATA_ZN_FINGER_2"/>
    <property type="match status" value="1"/>
</dbReference>
<feature type="domain" description="PHD-type" evidence="6">
    <location>
        <begin position="174"/>
        <end position="226"/>
    </location>
</feature>
<dbReference type="InterPro" id="IPR000679">
    <property type="entry name" value="Znf_GATA"/>
</dbReference>
<dbReference type="Pfam" id="PF13831">
    <property type="entry name" value="PHD_2"/>
    <property type="match status" value="1"/>
</dbReference>
<feature type="region of interest" description="Disordered" evidence="5">
    <location>
        <begin position="507"/>
        <end position="532"/>
    </location>
</feature>
<evidence type="ECO:0000256" key="1">
    <source>
        <dbReference type="ARBA" id="ARBA00022723"/>
    </source>
</evidence>
<dbReference type="InterPro" id="IPR019787">
    <property type="entry name" value="Znf_PHD-finger"/>
</dbReference>
<feature type="compositionally biased region" description="Low complexity" evidence="5">
    <location>
        <begin position="320"/>
        <end position="342"/>
    </location>
</feature>
<evidence type="ECO:0000313" key="12">
    <source>
        <dbReference type="Proteomes" id="UP001479436"/>
    </source>
</evidence>
<dbReference type="InterPro" id="IPR034732">
    <property type="entry name" value="EPHD"/>
</dbReference>
<dbReference type="Pfam" id="PF01426">
    <property type="entry name" value="BAH"/>
    <property type="match status" value="1"/>
</dbReference>